<keyword evidence="2" id="KW-1185">Reference proteome</keyword>
<name>A0ABQ7U8F6_SOLTU</name>
<organism evidence="1 2">
    <name type="scientific">Solanum tuberosum</name>
    <name type="common">Potato</name>
    <dbReference type="NCBI Taxonomy" id="4113"/>
    <lineage>
        <taxon>Eukaryota</taxon>
        <taxon>Viridiplantae</taxon>
        <taxon>Streptophyta</taxon>
        <taxon>Embryophyta</taxon>
        <taxon>Tracheophyta</taxon>
        <taxon>Spermatophyta</taxon>
        <taxon>Magnoliopsida</taxon>
        <taxon>eudicotyledons</taxon>
        <taxon>Gunneridae</taxon>
        <taxon>Pentapetalae</taxon>
        <taxon>asterids</taxon>
        <taxon>lamiids</taxon>
        <taxon>Solanales</taxon>
        <taxon>Solanaceae</taxon>
        <taxon>Solanoideae</taxon>
        <taxon>Solaneae</taxon>
        <taxon>Solanum</taxon>
    </lineage>
</organism>
<protein>
    <submittedName>
        <fullName evidence="1">Uncharacterized protein</fullName>
    </submittedName>
</protein>
<evidence type="ECO:0000313" key="1">
    <source>
        <dbReference type="EMBL" id="KAH0743197.1"/>
    </source>
</evidence>
<accession>A0ABQ7U8F6</accession>
<reference evidence="1 2" key="1">
    <citation type="journal article" date="2021" name="bioRxiv">
        <title>Chromosome-scale and haplotype-resolved genome assembly of a tetraploid potato cultivar.</title>
        <authorList>
            <person name="Sun H."/>
            <person name="Jiao W.-B."/>
            <person name="Krause K."/>
            <person name="Campoy J.A."/>
            <person name="Goel M."/>
            <person name="Folz-Donahue K."/>
            <person name="Kukat C."/>
            <person name="Huettel B."/>
            <person name="Schneeberger K."/>
        </authorList>
    </citation>
    <scope>NUCLEOTIDE SEQUENCE [LARGE SCALE GENOMIC DNA]</scope>
    <source>
        <strain evidence="1">SolTubOtavaFocal</strain>
        <tissue evidence="1">Leaves</tissue>
    </source>
</reference>
<proteinExistence type="predicted"/>
<sequence>MEEHAEADSIDLEDSKIQWTAIKMSKKRTKQVSIKLSPPKGDMQNNIDDEQPIFLYITRERQKKGQPLLGMYSISSPTEEGI</sequence>
<dbReference type="Proteomes" id="UP000826656">
    <property type="component" value="Unassembled WGS sequence"/>
</dbReference>
<dbReference type="EMBL" id="JAIVGD010000023">
    <property type="protein sequence ID" value="KAH0743197.1"/>
    <property type="molecule type" value="Genomic_DNA"/>
</dbReference>
<evidence type="ECO:0000313" key="2">
    <source>
        <dbReference type="Proteomes" id="UP000826656"/>
    </source>
</evidence>
<gene>
    <name evidence="1" type="ORF">KY290_031190</name>
</gene>
<comment type="caution">
    <text evidence="1">The sequence shown here is derived from an EMBL/GenBank/DDBJ whole genome shotgun (WGS) entry which is preliminary data.</text>
</comment>